<dbReference type="PANTHER" id="PTHR39966">
    <property type="entry name" value="BLL2471 PROTEIN-RELATED"/>
    <property type="match status" value="1"/>
</dbReference>
<dbReference type="Gene3D" id="1.20.120.520">
    <property type="entry name" value="nmb1532 protein domain like"/>
    <property type="match status" value="1"/>
</dbReference>
<dbReference type="EMBL" id="BMYO01000004">
    <property type="protein sequence ID" value="GHD61954.1"/>
    <property type="molecule type" value="Genomic_DNA"/>
</dbReference>
<reference evidence="3" key="1">
    <citation type="journal article" date="2019" name="Int. J. Syst. Evol. Microbiol.">
        <title>The Global Catalogue of Microorganisms (GCM) 10K type strain sequencing project: providing services to taxonomists for standard genome sequencing and annotation.</title>
        <authorList>
            <consortium name="The Broad Institute Genomics Platform"/>
            <consortium name="The Broad Institute Genome Sequencing Center for Infectious Disease"/>
            <person name="Wu L."/>
            <person name="Ma J."/>
        </authorList>
    </citation>
    <scope>NUCLEOTIDE SEQUENCE [LARGE SCALE GENOMIC DNA]</scope>
    <source>
        <strain evidence="3">KCTC 23701</strain>
    </source>
</reference>
<feature type="domain" description="Hemerythrin-like" evidence="1">
    <location>
        <begin position="14"/>
        <end position="149"/>
    </location>
</feature>
<dbReference type="PANTHER" id="PTHR39966:SF1">
    <property type="entry name" value="HEMERYTHRIN-LIKE DOMAIN-CONTAINING PROTEIN"/>
    <property type="match status" value="1"/>
</dbReference>
<gene>
    <name evidence="2" type="ORF">GCM10007350_17100</name>
</gene>
<protein>
    <recommendedName>
        <fullName evidence="1">Hemerythrin-like domain-containing protein</fullName>
    </recommendedName>
</protein>
<sequence length="174" mass="19067">MRNPFATDAVGFDTPIAMLIACHDRVRHYAGLLPKLAGHVAIHGADAEAARAAASILRYFDVAAPLHHQDEDDDLFPRLRERGDEVLRGRVDAIAAEHDVLGLQWQALRPALQALAAGRAVVLDADQVNAFARDYPAHAAREERELYPHATRLIGADEMAGIGRTMAARRTHKD</sequence>
<dbReference type="CDD" id="cd12108">
    <property type="entry name" value="Hr-like"/>
    <property type="match status" value="1"/>
</dbReference>
<evidence type="ECO:0000313" key="2">
    <source>
        <dbReference type="EMBL" id="GHD61954.1"/>
    </source>
</evidence>
<dbReference type="Proteomes" id="UP000604737">
    <property type="component" value="Unassembled WGS sequence"/>
</dbReference>
<dbReference type="InterPro" id="IPR012312">
    <property type="entry name" value="Hemerythrin-like"/>
</dbReference>
<evidence type="ECO:0000259" key="1">
    <source>
        <dbReference type="Pfam" id="PF01814"/>
    </source>
</evidence>
<comment type="caution">
    <text evidence="2">The sequence shown here is derived from an EMBL/GenBank/DDBJ whole genome shotgun (WGS) entry which is preliminary data.</text>
</comment>
<dbReference type="RefSeq" id="WP_229797501.1">
    <property type="nucleotide sequence ID" value="NZ_BMYO01000004.1"/>
</dbReference>
<dbReference type="Pfam" id="PF01814">
    <property type="entry name" value="Hemerythrin"/>
    <property type="match status" value="1"/>
</dbReference>
<keyword evidence="3" id="KW-1185">Reference proteome</keyword>
<evidence type="ECO:0000313" key="3">
    <source>
        <dbReference type="Proteomes" id="UP000604737"/>
    </source>
</evidence>
<accession>A0ABQ3GZ03</accession>
<name>A0ABQ3GZ03_9NEIS</name>
<organism evidence="2 3">
    <name type="scientific">Jeongeupia chitinilytica</name>
    <dbReference type="NCBI Taxonomy" id="1041641"/>
    <lineage>
        <taxon>Bacteria</taxon>
        <taxon>Pseudomonadati</taxon>
        <taxon>Pseudomonadota</taxon>
        <taxon>Betaproteobacteria</taxon>
        <taxon>Neisseriales</taxon>
        <taxon>Chitinibacteraceae</taxon>
        <taxon>Jeongeupia</taxon>
    </lineage>
</organism>
<proteinExistence type="predicted"/>